<dbReference type="PIRSF" id="PIRSF030820">
    <property type="entry name" value="UCP030820"/>
    <property type="match status" value="1"/>
</dbReference>
<protein>
    <submittedName>
        <fullName evidence="1">Oxidoreductase</fullName>
    </submittedName>
</protein>
<evidence type="ECO:0000313" key="1">
    <source>
        <dbReference type="EMBL" id="ALZ84757.1"/>
    </source>
</evidence>
<reference evidence="1 2" key="1">
    <citation type="submission" date="2016-01" db="EMBL/GenBank/DDBJ databases">
        <title>Annotation of Pseudomonas oryzihabitans USDA-ARS-USMARC-56511.</title>
        <authorList>
            <person name="Harhay G.P."/>
            <person name="Harhay D.M."/>
            <person name="Smith T.P.L."/>
            <person name="Bono J.L."/>
            <person name="Heaton M.P."/>
            <person name="Clawson M.L."/>
            <person name="Chitko-Mckown C.G."/>
            <person name="Capik S.F."/>
            <person name="DeDonder K.D."/>
            <person name="Apley M.D."/>
            <person name="Lubbers B.V."/>
            <person name="White B.J."/>
            <person name="Larson R.L."/>
        </authorList>
    </citation>
    <scope>NUCLEOTIDE SEQUENCE [LARGE SCALE GENOMIC DNA]</scope>
    <source>
        <strain evidence="1 2">USDA-ARS-USMARC-56511</strain>
    </source>
</reference>
<dbReference type="Pfam" id="PF06073">
    <property type="entry name" value="DUF934"/>
    <property type="match status" value="1"/>
</dbReference>
<dbReference type="Proteomes" id="UP000064137">
    <property type="component" value="Chromosome"/>
</dbReference>
<dbReference type="OrthoDB" id="9800421at2"/>
<sequence>MQRIIKGDQLVTDNWHLLPKDVAFEDVPNSDDVIIPAALWLEHGHALTCRDGRLGIWLDSDEEPESIAGDLEHFALIAINFPAFVDGRGYSYARLLRERFGWTGELRAIGDVLQDQLFFLKRCGFDAYVIRADRDPEAALAGLRDFSVTYQSAVDQPEPLFRRRQA</sequence>
<evidence type="ECO:0000313" key="2">
    <source>
        <dbReference type="Proteomes" id="UP000064137"/>
    </source>
</evidence>
<proteinExistence type="predicted"/>
<dbReference type="EMBL" id="CP013987">
    <property type="protein sequence ID" value="ALZ84757.1"/>
    <property type="molecule type" value="Genomic_DNA"/>
</dbReference>
<dbReference type="KEGG" id="por:APT59_11325"/>
<dbReference type="AlphaFoldDB" id="A0A0U4W9W3"/>
<name>A0A0U4W9W3_9PSED</name>
<organism evidence="1 2">
    <name type="scientific">Pseudomonas oryzihabitans</name>
    <dbReference type="NCBI Taxonomy" id="47885"/>
    <lineage>
        <taxon>Bacteria</taxon>
        <taxon>Pseudomonadati</taxon>
        <taxon>Pseudomonadota</taxon>
        <taxon>Gammaproteobacteria</taxon>
        <taxon>Pseudomonadales</taxon>
        <taxon>Pseudomonadaceae</taxon>
        <taxon>Pseudomonas</taxon>
    </lineage>
</organism>
<dbReference type="RefSeq" id="WP_059314933.1">
    <property type="nucleotide sequence ID" value="NZ_CP013987.1"/>
</dbReference>
<gene>
    <name evidence="1" type="ORF">APT59_11325</name>
</gene>
<dbReference type="InterPro" id="IPR008318">
    <property type="entry name" value="UCP030820"/>
</dbReference>
<accession>A0A0U4W9W3</accession>